<protein>
    <submittedName>
        <fullName evidence="1">Uncharacterized protein</fullName>
    </submittedName>
</protein>
<proteinExistence type="predicted"/>
<evidence type="ECO:0000313" key="1">
    <source>
        <dbReference type="EMBL" id="KKM00407.1"/>
    </source>
</evidence>
<organism evidence="1">
    <name type="scientific">marine sediment metagenome</name>
    <dbReference type="NCBI Taxonomy" id="412755"/>
    <lineage>
        <taxon>unclassified sequences</taxon>
        <taxon>metagenomes</taxon>
        <taxon>ecological metagenomes</taxon>
    </lineage>
</organism>
<accession>A0A0F9HBF5</accession>
<reference evidence="1" key="1">
    <citation type="journal article" date="2015" name="Nature">
        <title>Complex archaea that bridge the gap between prokaryotes and eukaryotes.</title>
        <authorList>
            <person name="Spang A."/>
            <person name="Saw J.H."/>
            <person name="Jorgensen S.L."/>
            <person name="Zaremba-Niedzwiedzka K."/>
            <person name="Martijn J."/>
            <person name="Lind A.E."/>
            <person name="van Eijk R."/>
            <person name="Schleper C."/>
            <person name="Guy L."/>
            <person name="Ettema T.J."/>
        </authorList>
    </citation>
    <scope>NUCLEOTIDE SEQUENCE</scope>
</reference>
<gene>
    <name evidence="1" type="ORF">LCGC14_1804710</name>
</gene>
<name>A0A0F9HBF5_9ZZZZ</name>
<comment type="caution">
    <text evidence="1">The sequence shown here is derived from an EMBL/GenBank/DDBJ whole genome shotgun (WGS) entry which is preliminary data.</text>
</comment>
<sequence length="74" mass="8678">MPNGGKTRNLDNLDRLSMKDLQVVIDVLNKKKTKEELRNLSNLQLKIKDEKALLKQELIDIENNYDRNDLLDLE</sequence>
<dbReference type="EMBL" id="LAZR01017442">
    <property type="protein sequence ID" value="KKM00407.1"/>
    <property type="molecule type" value="Genomic_DNA"/>
</dbReference>
<dbReference type="AlphaFoldDB" id="A0A0F9HBF5"/>